<keyword evidence="1 2" id="KW-0732">Signal</keyword>
<accession>A0ABT3GZA3</accession>
<dbReference type="Pfam" id="PF00149">
    <property type="entry name" value="Metallophos"/>
    <property type="match status" value="1"/>
</dbReference>
<evidence type="ECO:0000259" key="3">
    <source>
        <dbReference type="Pfam" id="PF00149"/>
    </source>
</evidence>
<dbReference type="SUPFAM" id="SSF56300">
    <property type="entry name" value="Metallo-dependent phosphatases"/>
    <property type="match status" value="1"/>
</dbReference>
<protein>
    <submittedName>
        <fullName evidence="5">5'-nucleotidase C-terminal domain-containing protein</fullName>
    </submittedName>
</protein>
<evidence type="ECO:0000256" key="2">
    <source>
        <dbReference type="SAM" id="SignalP"/>
    </source>
</evidence>
<evidence type="ECO:0000313" key="5">
    <source>
        <dbReference type="EMBL" id="MCW1932815.1"/>
    </source>
</evidence>
<dbReference type="InterPro" id="IPR008334">
    <property type="entry name" value="5'-Nucleotdase_C"/>
</dbReference>
<dbReference type="InterPro" id="IPR004843">
    <property type="entry name" value="Calcineurin-like_PHP"/>
</dbReference>
<dbReference type="InterPro" id="IPR006311">
    <property type="entry name" value="TAT_signal"/>
</dbReference>
<proteinExistence type="predicted"/>
<organism evidence="5 6">
    <name type="scientific">Pararhodobacter zhoushanensis</name>
    <dbReference type="NCBI Taxonomy" id="2479545"/>
    <lineage>
        <taxon>Bacteria</taxon>
        <taxon>Pseudomonadati</taxon>
        <taxon>Pseudomonadota</taxon>
        <taxon>Alphaproteobacteria</taxon>
        <taxon>Rhodobacterales</taxon>
        <taxon>Paracoccaceae</taxon>
        <taxon>Pararhodobacter</taxon>
    </lineage>
</organism>
<feature type="domain" description="5'-Nucleotidase C-terminal" evidence="4">
    <location>
        <begin position="325"/>
        <end position="415"/>
    </location>
</feature>
<dbReference type="InterPro" id="IPR006179">
    <property type="entry name" value="5_nucleotidase/apyrase"/>
</dbReference>
<dbReference type="Gene3D" id="3.90.780.10">
    <property type="entry name" value="5'-Nucleotidase, C-terminal domain"/>
    <property type="match status" value="1"/>
</dbReference>
<comment type="caution">
    <text evidence="5">The sequence shown here is derived from an EMBL/GenBank/DDBJ whole genome shotgun (WGS) entry which is preliminary data.</text>
</comment>
<evidence type="ECO:0000313" key="6">
    <source>
        <dbReference type="Proteomes" id="UP001208938"/>
    </source>
</evidence>
<reference evidence="5 6" key="1">
    <citation type="submission" date="2022-10" db="EMBL/GenBank/DDBJ databases">
        <title>Pararhodobacter sp. nov., isolated from marine algae.</title>
        <authorList>
            <person name="Choi B.J."/>
            <person name="Kim J.M."/>
            <person name="Lee J.K."/>
            <person name="Choi D.G."/>
            <person name="Jeon C.O."/>
        </authorList>
    </citation>
    <scope>NUCLEOTIDE SEQUENCE [LARGE SCALE GENOMIC DNA]</scope>
    <source>
        <strain evidence="5 6">ZQ420</strain>
    </source>
</reference>
<dbReference type="Gene3D" id="3.60.21.10">
    <property type="match status" value="1"/>
</dbReference>
<dbReference type="SUPFAM" id="SSF55816">
    <property type="entry name" value="5'-nucleotidase (syn. UDP-sugar hydrolase), C-terminal domain"/>
    <property type="match status" value="1"/>
</dbReference>
<dbReference type="Proteomes" id="UP001208938">
    <property type="component" value="Unassembled WGS sequence"/>
</dbReference>
<dbReference type="InterPro" id="IPR029052">
    <property type="entry name" value="Metallo-depent_PP-like"/>
</dbReference>
<evidence type="ECO:0000259" key="4">
    <source>
        <dbReference type="Pfam" id="PF02872"/>
    </source>
</evidence>
<keyword evidence="6" id="KW-1185">Reference proteome</keyword>
<dbReference type="RefSeq" id="WP_264505785.1">
    <property type="nucleotide sequence ID" value="NZ_JAPDFL010000001.1"/>
</dbReference>
<dbReference type="PANTHER" id="PTHR11575:SF23">
    <property type="entry name" value="5-NUCLEOTIDASE FAMILY PROTEIN"/>
    <property type="match status" value="1"/>
</dbReference>
<dbReference type="Pfam" id="PF02872">
    <property type="entry name" value="5_nucleotid_C"/>
    <property type="match status" value="1"/>
</dbReference>
<feature type="chain" id="PRO_5047490719" evidence="2">
    <location>
        <begin position="26"/>
        <end position="459"/>
    </location>
</feature>
<feature type="signal peptide" evidence="2">
    <location>
        <begin position="1"/>
        <end position="25"/>
    </location>
</feature>
<dbReference type="PANTHER" id="PTHR11575">
    <property type="entry name" value="5'-NUCLEOTIDASE-RELATED"/>
    <property type="match status" value="1"/>
</dbReference>
<sequence>MDRFTLAVDRRFVLRGVAASAAVLAAPVAARAQSSADAVLFTLADLHAPYARLPAMLDQLRSLRAQANRPAALLINGDIFERGNVVCLRSNAEADWAFIEALCAEMPVVINIGNHETAIVDDIASFTARADRAGAQVISNLIDRRTERFVAPYAAHLGLGGIELSLLGLAATNPFVYREPARSALTFLDTARFVADALPGVAGGADQAMILSHAGLIADKTFLDTLPDGTLVQGAHDHLLCDYALPNVHYAHGGSWGTRIGMIELSKSGGAVSARYSAQDVAASGGDAELAAQIEALKAEHLTAEDSAVVAVLPQAYDLHASILMATEALRLATESDVAMLGHTTFGAPLAAGPLSHYDLAAYLRFGGPVAVAEISGAQLAGMLALGNQFAAQSLEQRTGDYVHVAELDIDPARTYRLAVNGWTATNQAAYLGTQDLVFETVEGLELRQLIIDDFATRF</sequence>
<gene>
    <name evidence="5" type="ORF">OKW52_11260</name>
</gene>
<dbReference type="PROSITE" id="PS51318">
    <property type="entry name" value="TAT"/>
    <property type="match status" value="1"/>
</dbReference>
<dbReference type="EMBL" id="JAPDFL010000001">
    <property type="protein sequence ID" value="MCW1932815.1"/>
    <property type="molecule type" value="Genomic_DNA"/>
</dbReference>
<dbReference type="InterPro" id="IPR036907">
    <property type="entry name" value="5'-Nucleotdase_C_sf"/>
</dbReference>
<evidence type="ECO:0000256" key="1">
    <source>
        <dbReference type="ARBA" id="ARBA00022729"/>
    </source>
</evidence>
<name>A0ABT3GZA3_9RHOB</name>
<feature type="domain" description="Calcineurin-like phosphoesterase" evidence="3">
    <location>
        <begin position="43"/>
        <end position="155"/>
    </location>
</feature>